<evidence type="ECO:0000256" key="1">
    <source>
        <dbReference type="SAM" id="SignalP"/>
    </source>
</evidence>
<dbReference type="PANTHER" id="PTHR36183:SF2">
    <property type="entry name" value="BETA-GLUCURONIDASE C-TERMINAL DOMAIN-CONTAINING PROTEIN"/>
    <property type="match status" value="1"/>
</dbReference>
<dbReference type="InterPro" id="IPR052974">
    <property type="entry name" value="GH79_Enzymes"/>
</dbReference>
<evidence type="ECO:0000259" key="2">
    <source>
        <dbReference type="Pfam" id="PF16862"/>
    </source>
</evidence>
<dbReference type="AlphaFoldDB" id="A0AAN6X102"/>
<reference evidence="3" key="2">
    <citation type="submission" date="2023-05" db="EMBL/GenBank/DDBJ databases">
        <authorList>
            <consortium name="Lawrence Berkeley National Laboratory"/>
            <person name="Steindorff A."/>
            <person name="Hensen N."/>
            <person name="Bonometti L."/>
            <person name="Westerberg I."/>
            <person name="Brannstrom I.O."/>
            <person name="Guillou S."/>
            <person name="Cros-Aarteil S."/>
            <person name="Calhoun S."/>
            <person name="Haridas S."/>
            <person name="Kuo A."/>
            <person name="Mondo S."/>
            <person name="Pangilinan J."/>
            <person name="Riley R."/>
            <person name="Labutti K."/>
            <person name="Andreopoulos B."/>
            <person name="Lipzen A."/>
            <person name="Chen C."/>
            <person name="Yanf M."/>
            <person name="Daum C."/>
            <person name="Ng V."/>
            <person name="Clum A."/>
            <person name="Ohm R."/>
            <person name="Martin F."/>
            <person name="Silar P."/>
            <person name="Natvig D."/>
            <person name="Lalanne C."/>
            <person name="Gautier V."/>
            <person name="Ament-Velasquez S.L."/>
            <person name="Kruys A."/>
            <person name="Hutchinson M.I."/>
            <person name="Powell A.J."/>
            <person name="Barry K."/>
            <person name="Miller A.N."/>
            <person name="Grigoriev I.V."/>
            <person name="Debuchy R."/>
            <person name="Gladieux P."/>
            <person name="Thoren M.H."/>
            <person name="Johannesson H."/>
        </authorList>
    </citation>
    <scope>NUCLEOTIDE SEQUENCE</scope>
    <source>
        <strain evidence="3">PSN309</strain>
    </source>
</reference>
<comment type="caution">
    <text evidence="3">The sequence shown here is derived from an EMBL/GenBank/DDBJ whole genome shotgun (WGS) entry which is preliminary data.</text>
</comment>
<gene>
    <name evidence="3" type="ORF">QBC35DRAFT_512357</name>
</gene>
<sequence length="539" mass="58622">MKPPTLLSLFTTPLLATAQTILNKTVPPNDILESFVSYSIEFSSFPDYAGNKSHPNTFSLNLLANLPQTPYIRVGGNTQDYALFNASLPFALNGTFNLSRSSDYPTTIFIGPSFFESYTTWPSVKFTHGFNLGLGANNSAGWQTLLDTVPLACKALGNNLHLWTYGNEPDLFSTSAQGPVRPASWNESTYVWQWHNGTSTILSLVAQHCPELSGIGFMAPSHAGVGNRLKAPAVWAAGFNRNKTVQFFSTHNYISGATSPGVTLQGTLMNHTVTRRSVDAHVVEYNSILRQDPSAPPMVFGEANSLYNQGRPGLSNTFGAALWGVDFHLYAASVGFKRVYMHQGSNYRYAAWQPLTTRLTTIGTKPPYYGSIAVAAALGSSSSPATVVHIPLSTEKREAAYGVYTNSGSVLVRIMVVNMRSYNTTLDGAGLVPLPDLPTRGSVNYTFSLTGSNYRTAKIQRLWANGSDAITGVTWDGWSYNYELDQGRPARLKNVTNVDERVEVVNGSVTVAVADSSAALLTFEWLLGKEKTQCRKAGQ</sequence>
<name>A0AAN6X102_9PEZI</name>
<accession>A0AAN6X102</accession>
<proteinExistence type="predicted"/>
<keyword evidence="1" id="KW-0732">Signal</keyword>
<feature type="domain" description="Beta-glucuronidase C-terminal" evidence="2">
    <location>
        <begin position="400"/>
        <end position="520"/>
    </location>
</feature>
<feature type="chain" id="PRO_5043046482" description="Beta-glucuronidase C-terminal domain-containing protein" evidence="1">
    <location>
        <begin position="19"/>
        <end position="539"/>
    </location>
</feature>
<dbReference type="PANTHER" id="PTHR36183">
    <property type="entry name" value="BETA-GLUCURONIDASE"/>
    <property type="match status" value="1"/>
</dbReference>
<protein>
    <recommendedName>
        <fullName evidence="2">Beta-glucuronidase C-terminal domain-containing protein</fullName>
    </recommendedName>
</protein>
<dbReference type="InterPro" id="IPR013780">
    <property type="entry name" value="Glyco_hydro_b"/>
</dbReference>
<dbReference type="Proteomes" id="UP001302126">
    <property type="component" value="Unassembled WGS sequence"/>
</dbReference>
<dbReference type="Gene3D" id="2.60.40.1180">
    <property type="entry name" value="Golgi alpha-mannosidase II"/>
    <property type="match status" value="1"/>
</dbReference>
<dbReference type="InterPro" id="IPR017853">
    <property type="entry name" value="GH"/>
</dbReference>
<reference evidence="3" key="1">
    <citation type="journal article" date="2023" name="Mol. Phylogenet. Evol.">
        <title>Genome-scale phylogeny and comparative genomics of the fungal order Sordariales.</title>
        <authorList>
            <person name="Hensen N."/>
            <person name="Bonometti L."/>
            <person name="Westerberg I."/>
            <person name="Brannstrom I.O."/>
            <person name="Guillou S."/>
            <person name="Cros-Aarteil S."/>
            <person name="Calhoun S."/>
            <person name="Haridas S."/>
            <person name="Kuo A."/>
            <person name="Mondo S."/>
            <person name="Pangilinan J."/>
            <person name="Riley R."/>
            <person name="LaButti K."/>
            <person name="Andreopoulos B."/>
            <person name="Lipzen A."/>
            <person name="Chen C."/>
            <person name="Yan M."/>
            <person name="Daum C."/>
            <person name="Ng V."/>
            <person name="Clum A."/>
            <person name="Steindorff A."/>
            <person name="Ohm R.A."/>
            <person name="Martin F."/>
            <person name="Silar P."/>
            <person name="Natvig D.O."/>
            <person name="Lalanne C."/>
            <person name="Gautier V."/>
            <person name="Ament-Velasquez S.L."/>
            <person name="Kruys A."/>
            <person name="Hutchinson M.I."/>
            <person name="Powell A.J."/>
            <person name="Barry K."/>
            <person name="Miller A.N."/>
            <person name="Grigoriev I.V."/>
            <person name="Debuchy R."/>
            <person name="Gladieux P."/>
            <person name="Hiltunen Thoren M."/>
            <person name="Johannesson H."/>
        </authorList>
    </citation>
    <scope>NUCLEOTIDE SEQUENCE</scope>
    <source>
        <strain evidence="3">PSN309</strain>
    </source>
</reference>
<dbReference type="Pfam" id="PF16862">
    <property type="entry name" value="Glyco_hydro_79C"/>
    <property type="match status" value="1"/>
</dbReference>
<dbReference type="Gene3D" id="3.20.20.80">
    <property type="entry name" value="Glycosidases"/>
    <property type="match status" value="1"/>
</dbReference>
<dbReference type="EMBL" id="MU864357">
    <property type="protein sequence ID" value="KAK4191895.1"/>
    <property type="molecule type" value="Genomic_DNA"/>
</dbReference>
<dbReference type="SUPFAM" id="SSF51445">
    <property type="entry name" value="(Trans)glycosidases"/>
    <property type="match status" value="1"/>
</dbReference>
<feature type="signal peptide" evidence="1">
    <location>
        <begin position="1"/>
        <end position="18"/>
    </location>
</feature>
<evidence type="ECO:0000313" key="3">
    <source>
        <dbReference type="EMBL" id="KAK4191895.1"/>
    </source>
</evidence>
<evidence type="ECO:0000313" key="4">
    <source>
        <dbReference type="Proteomes" id="UP001302126"/>
    </source>
</evidence>
<organism evidence="3 4">
    <name type="scientific">Podospora australis</name>
    <dbReference type="NCBI Taxonomy" id="1536484"/>
    <lineage>
        <taxon>Eukaryota</taxon>
        <taxon>Fungi</taxon>
        <taxon>Dikarya</taxon>
        <taxon>Ascomycota</taxon>
        <taxon>Pezizomycotina</taxon>
        <taxon>Sordariomycetes</taxon>
        <taxon>Sordariomycetidae</taxon>
        <taxon>Sordariales</taxon>
        <taxon>Podosporaceae</taxon>
        <taxon>Podospora</taxon>
    </lineage>
</organism>
<keyword evidence="4" id="KW-1185">Reference proteome</keyword>
<dbReference type="InterPro" id="IPR031728">
    <property type="entry name" value="GlcAase_C"/>
</dbReference>